<protein>
    <submittedName>
        <fullName evidence="2">Uncharacterized protein</fullName>
    </submittedName>
</protein>
<accession>A0A2T2Y916</accession>
<keyword evidence="3" id="KW-1185">Reference proteome</keyword>
<evidence type="ECO:0000313" key="1">
    <source>
        <dbReference type="EMBL" id="PSR51850.1"/>
    </source>
</evidence>
<evidence type="ECO:0000313" key="2">
    <source>
        <dbReference type="EMBL" id="PSR51986.1"/>
    </source>
</evidence>
<proteinExistence type="predicted"/>
<comment type="caution">
    <text evidence="2">The sequence shown here is derived from an EMBL/GenBank/DDBJ whole genome shotgun (WGS) entry which is preliminary data.</text>
</comment>
<sequence length="69" mass="7887">MDLFKPGYFQGISIENMTRIQVEAALLYLDYHRAAVTDTNQVIQDCVLKVDLINKLMALNKIDRQSSRG</sequence>
<evidence type="ECO:0000313" key="3">
    <source>
        <dbReference type="Proteomes" id="UP000240357"/>
    </source>
</evidence>
<reference evidence="2 3" key="1">
    <citation type="submission" date="2018-03" db="EMBL/GenBank/DDBJ databases">
        <title>Adhaeribacter sp. HMF7605 Genome sequencing and assembly.</title>
        <authorList>
            <person name="Kang H."/>
            <person name="Kang J."/>
            <person name="Cha I."/>
            <person name="Kim H."/>
            <person name="Joh K."/>
        </authorList>
    </citation>
    <scope>NUCLEOTIDE SEQUENCE [LARGE SCALE GENOMIC DNA]</scope>
    <source>
        <strain evidence="2 3">HMF7605</strain>
    </source>
</reference>
<gene>
    <name evidence="1" type="ORF">AHMF7605_28465</name>
    <name evidence="2" type="ORF">AHMF7605_29210</name>
</gene>
<dbReference type="EMBL" id="PYFT01000002">
    <property type="protein sequence ID" value="PSR51986.1"/>
    <property type="molecule type" value="Genomic_DNA"/>
</dbReference>
<organism evidence="2 3">
    <name type="scientific">Adhaeribacter arboris</name>
    <dbReference type="NCBI Taxonomy" id="2072846"/>
    <lineage>
        <taxon>Bacteria</taxon>
        <taxon>Pseudomonadati</taxon>
        <taxon>Bacteroidota</taxon>
        <taxon>Cytophagia</taxon>
        <taxon>Cytophagales</taxon>
        <taxon>Hymenobacteraceae</taxon>
        <taxon>Adhaeribacter</taxon>
    </lineage>
</organism>
<dbReference type="AlphaFoldDB" id="A0A2T2Y916"/>
<name>A0A2T2Y916_9BACT</name>
<dbReference type="Proteomes" id="UP000240357">
    <property type="component" value="Unassembled WGS sequence"/>
</dbReference>
<dbReference type="EMBL" id="PYFT01000002">
    <property type="protein sequence ID" value="PSR51850.1"/>
    <property type="molecule type" value="Genomic_DNA"/>
</dbReference>